<dbReference type="Pfam" id="PF00078">
    <property type="entry name" value="RVT_1"/>
    <property type="match status" value="1"/>
</dbReference>
<evidence type="ECO:0000256" key="1">
    <source>
        <dbReference type="SAM" id="MobiDB-lite"/>
    </source>
</evidence>
<accession>A0A6F9EDP4</accession>
<proteinExistence type="predicted"/>
<dbReference type="AlphaFoldDB" id="A0A6F9EDP4"/>
<organism evidence="3 4">
    <name type="scientific">Kyrpidia spormannii</name>
    <dbReference type="NCBI Taxonomy" id="2055160"/>
    <lineage>
        <taxon>Bacteria</taxon>
        <taxon>Bacillati</taxon>
        <taxon>Bacillota</taxon>
        <taxon>Bacilli</taxon>
        <taxon>Bacillales</taxon>
        <taxon>Alicyclobacillaceae</taxon>
        <taxon>Kyrpidia</taxon>
    </lineage>
</organism>
<gene>
    <name evidence="3" type="ORF">COOX1_2499</name>
</gene>
<dbReference type="PANTHER" id="PTHR34047">
    <property type="entry name" value="NUCLEAR INTRON MATURASE 1, MITOCHONDRIAL-RELATED"/>
    <property type="match status" value="1"/>
</dbReference>
<dbReference type="GO" id="GO:0003964">
    <property type="term" value="F:RNA-directed DNA polymerase activity"/>
    <property type="evidence" value="ECO:0007669"/>
    <property type="project" value="UniProtKB-KW"/>
</dbReference>
<dbReference type="EMBL" id="LR792683">
    <property type="protein sequence ID" value="CAB3394608.1"/>
    <property type="molecule type" value="Genomic_DNA"/>
</dbReference>
<evidence type="ECO:0000313" key="3">
    <source>
        <dbReference type="EMBL" id="CAB3394608.1"/>
    </source>
</evidence>
<protein>
    <submittedName>
        <fullName evidence="3">Group II intron reverse transcriptase/maturase</fullName>
    </submittedName>
</protein>
<dbReference type="InterPro" id="IPR000477">
    <property type="entry name" value="RT_dom"/>
</dbReference>
<dbReference type="InterPro" id="IPR051083">
    <property type="entry name" value="GrpII_Intron_Splice-Mob/Def"/>
</dbReference>
<evidence type="ECO:0000259" key="2">
    <source>
        <dbReference type="Pfam" id="PF00078"/>
    </source>
</evidence>
<dbReference type="Proteomes" id="UP000502196">
    <property type="component" value="Chromosome"/>
</dbReference>
<sequence>MRSREGRRQPKTLNRDYPREEVVKPRGIVGEPSPSPAQSGTSPRGDQGDSLMEKVVARDNMLAALKRVEQNKGAPGVDGIPTENLREQIRAEWPRIREELLTGTYRPQPVRRVEIPKPGGGKRMLGIPTVMDRLIQQALLQVLTPIFDPQFSEASYGFRPGRRAHEAVKKARQYVEEGYEWGVDMDLEKFFDPGES</sequence>
<keyword evidence="3" id="KW-0695">RNA-directed DNA polymerase</keyword>
<dbReference type="PANTHER" id="PTHR34047:SF8">
    <property type="entry name" value="PROTEIN YKFC"/>
    <property type="match status" value="1"/>
</dbReference>
<dbReference type="InterPro" id="IPR043502">
    <property type="entry name" value="DNA/RNA_pol_sf"/>
</dbReference>
<keyword evidence="3" id="KW-0548">Nucleotidyltransferase</keyword>
<evidence type="ECO:0000313" key="4">
    <source>
        <dbReference type="Proteomes" id="UP000502196"/>
    </source>
</evidence>
<feature type="compositionally biased region" description="Basic and acidic residues" evidence="1">
    <location>
        <begin position="1"/>
        <end position="24"/>
    </location>
</feature>
<feature type="region of interest" description="Disordered" evidence="1">
    <location>
        <begin position="1"/>
        <end position="51"/>
    </location>
</feature>
<keyword evidence="3" id="KW-0808">Transferase</keyword>
<dbReference type="CDD" id="cd01651">
    <property type="entry name" value="RT_G2_intron"/>
    <property type="match status" value="1"/>
</dbReference>
<reference evidence="3 4" key="1">
    <citation type="submission" date="2020-04" db="EMBL/GenBank/DDBJ databases">
        <authorList>
            <person name="Hogendoorn C."/>
        </authorList>
    </citation>
    <scope>NUCLEOTIDE SEQUENCE [LARGE SCALE GENOMIC DNA]</scope>
    <source>
        <strain evidence="3">COOX1</strain>
    </source>
</reference>
<dbReference type="SUPFAM" id="SSF56672">
    <property type="entry name" value="DNA/RNA polymerases"/>
    <property type="match status" value="1"/>
</dbReference>
<name>A0A6F9EDP4_9BACL</name>
<feature type="domain" description="Reverse transcriptase" evidence="2">
    <location>
        <begin position="115"/>
        <end position="192"/>
    </location>
</feature>